<feature type="non-terminal residue" evidence="2">
    <location>
        <position position="346"/>
    </location>
</feature>
<dbReference type="EMBL" id="AGNL01038953">
    <property type="protein sequence ID" value="EJK52924.1"/>
    <property type="molecule type" value="Genomic_DNA"/>
</dbReference>
<feature type="compositionally biased region" description="Polar residues" evidence="1">
    <location>
        <begin position="288"/>
        <end position="313"/>
    </location>
</feature>
<dbReference type="Proteomes" id="UP000266841">
    <property type="component" value="Unassembled WGS sequence"/>
</dbReference>
<gene>
    <name evidence="2" type="ORF">THAOC_27742</name>
</gene>
<comment type="caution">
    <text evidence="2">The sequence shown here is derived from an EMBL/GenBank/DDBJ whole genome shotgun (WGS) entry which is preliminary data.</text>
</comment>
<feature type="compositionally biased region" description="Pro residues" evidence="1">
    <location>
        <begin position="337"/>
        <end position="346"/>
    </location>
</feature>
<evidence type="ECO:0000256" key="1">
    <source>
        <dbReference type="SAM" id="MobiDB-lite"/>
    </source>
</evidence>
<accession>K0RKU7</accession>
<keyword evidence="3" id="KW-1185">Reference proteome</keyword>
<proteinExistence type="predicted"/>
<evidence type="ECO:0000313" key="2">
    <source>
        <dbReference type="EMBL" id="EJK52924.1"/>
    </source>
</evidence>
<name>K0RKU7_THAOC</name>
<feature type="compositionally biased region" description="Basic residues" evidence="1">
    <location>
        <begin position="231"/>
        <end position="241"/>
    </location>
</feature>
<protein>
    <submittedName>
        <fullName evidence="2">Uncharacterized protein</fullName>
    </submittedName>
</protein>
<feature type="region of interest" description="Disordered" evidence="1">
    <location>
        <begin position="213"/>
        <end position="346"/>
    </location>
</feature>
<feature type="compositionally biased region" description="Low complexity" evidence="1">
    <location>
        <begin position="242"/>
        <end position="252"/>
    </location>
</feature>
<dbReference type="AlphaFoldDB" id="K0RKU7"/>
<feature type="compositionally biased region" description="Basic and acidic residues" evidence="1">
    <location>
        <begin position="314"/>
        <end position="336"/>
    </location>
</feature>
<sequence>MQNPLLLPLELQPLLLRLADHPQPQWLRQDLVDLPLEVLVPWPLARVPPRVRERYLVPLLVHDARLPAHVPLEGQLDVLTPARELLEGVAPFVPRQDARRLPLPEEAEVLGPLELTVEQDQRPRADHGLYPLEVVELVGGGEDQARHVVPRRHRRLLYVQPAAVRLAHDLRRAVVPRRPVHDAREYLPDDLLGVGVLLREAARPGVDVLGLGLPGEGDEVVDVEAGGGGTRRLRRRRRRPGRSSPGCSPRRGASAPPASRGYQRIRRPEQQQWQGQEDEVSSHGPSGCNEQMQNRSWSSATPPFGATQTQSEGSSEKDRSQSRRRSEGRVPDEADRLPPPPGTAAE</sequence>
<reference evidence="2 3" key="1">
    <citation type="journal article" date="2012" name="Genome Biol.">
        <title>Genome and low-iron response of an oceanic diatom adapted to chronic iron limitation.</title>
        <authorList>
            <person name="Lommer M."/>
            <person name="Specht M."/>
            <person name="Roy A.S."/>
            <person name="Kraemer L."/>
            <person name="Andreson R."/>
            <person name="Gutowska M.A."/>
            <person name="Wolf J."/>
            <person name="Bergner S.V."/>
            <person name="Schilhabel M.B."/>
            <person name="Klostermeier U.C."/>
            <person name="Beiko R.G."/>
            <person name="Rosenstiel P."/>
            <person name="Hippler M."/>
            <person name="Laroche J."/>
        </authorList>
    </citation>
    <scope>NUCLEOTIDE SEQUENCE [LARGE SCALE GENOMIC DNA]</scope>
    <source>
        <strain evidence="2 3">CCMP1005</strain>
    </source>
</reference>
<evidence type="ECO:0000313" key="3">
    <source>
        <dbReference type="Proteomes" id="UP000266841"/>
    </source>
</evidence>
<organism evidence="2 3">
    <name type="scientific">Thalassiosira oceanica</name>
    <name type="common">Marine diatom</name>
    <dbReference type="NCBI Taxonomy" id="159749"/>
    <lineage>
        <taxon>Eukaryota</taxon>
        <taxon>Sar</taxon>
        <taxon>Stramenopiles</taxon>
        <taxon>Ochrophyta</taxon>
        <taxon>Bacillariophyta</taxon>
        <taxon>Coscinodiscophyceae</taxon>
        <taxon>Thalassiosirophycidae</taxon>
        <taxon>Thalassiosirales</taxon>
        <taxon>Thalassiosiraceae</taxon>
        <taxon>Thalassiosira</taxon>
    </lineage>
</organism>